<dbReference type="Proteomes" id="UP001054945">
    <property type="component" value="Unassembled WGS sequence"/>
</dbReference>
<organism evidence="1 2">
    <name type="scientific">Caerostris extrusa</name>
    <name type="common">Bark spider</name>
    <name type="synonym">Caerostris bankana</name>
    <dbReference type="NCBI Taxonomy" id="172846"/>
    <lineage>
        <taxon>Eukaryota</taxon>
        <taxon>Metazoa</taxon>
        <taxon>Ecdysozoa</taxon>
        <taxon>Arthropoda</taxon>
        <taxon>Chelicerata</taxon>
        <taxon>Arachnida</taxon>
        <taxon>Araneae</taxon>
        <taxon>Araneomorphae</taxon>
        <taxon>Entelegynae</taxon>
        <taxon>Araneoidea</taxon>
        <taxon>Araneidae</taxon>
        <taxon>Caerostris</taxon>
    </lineage>
</organism>
<evidence type="ECO:0000313" key="2">
    <source>
        <dbReference type="Proteomes" id="UP001054945"/>
    </source>
</evidence>
<name>A0AAV4Q4V0_CAEEX</name>
<comment type="caution">
    <text evidence="1">The sequence shown here is derived from an EMBL/GenBank/DDBJ whole genome shotgun (WGS) entry which is preliminary data.</text>
</comment>
<dbReference type="EMBL" id="BPLR01005698">
    <property type="protein sequence ID" value="GIY04327.1"/>
    <property type="molecule type" value="Genomic_DNA"/>
</dbReference>
<sequence>MAENQPLFFFHSQTNKQANSMESYHPIALTCTTCKLIGGHEGNDSCQFTDSLLLPSYRSRPPGGHRTHHNSLVFS</sequence>
<keyword evidence="2" id="KW-1185">Reference proteome</keyword>
<evidence type="ECO:0000313" key="1">
    <source>
        <dbReference type="EMBL" id="GIY04327.1"/>
    </source>
</evidence>
<gene>
    <name evidence="1" type="ORF">CEXT_139221</name>
</gene>
<proteinExistence type="predicted"/>
<protein>
    <submittedName>
        <fullName evidence="1">Uncharacterized protein</fullName>
    </submittedName>
</protein>
<accession>A0AAV4Q4V0</accession>
<dbReference type="AlphaFoldDB" id="A0AAV4Q4V0"/>
<reference evidence="1 2" key="1">
    <citation type="submission" date="2021-06" db="EMBL/GenBank/DDBJ databases">
        <title>Caerostris extrusa draft genome.</title>
        <authorList>
            <person name="Kono N."/>
            <person name="Arakawa K."/>
        </authorList>
    </citation>
    <scope>NUCLEOTIDE SEQUENCE [LARGE SCALE GENOMIC DNA]</scope>
</reference>